<dbReference type="OrthoDB" id="420380at2759"/>
<protein>
    <recommendedName>
        <fullName evidence="6">Fe2OG dioxygenase domain-containing protein</fullName>
    </recommendedName>
</protein>
<evidence type="ECO:0000259" key="6">
    <source>
        <dbReference type="PROSITE" id="PS51471"/>
    </source>
</evidence>
<dbReference type="Proteomes" id="UP000037460">
    <property type="component" value="Unassembled WGS sequence"/>
</dbReference>
<reference evidence="8" key="1">
    <citation type="journal article" date="2015" name="PLoS Genet.">
        <title>Genome Sequence and Transcriptome Analyses of Chrysochromulina tobin: Metabolic Tools for Enhanced Algal Fitness in the Prominent Order Prymnesiales (Haptophyceae).</title>
        <authorList>
            <person name="Hovde B.T."/>
            <person name="Deodato C.R."/>
            <person name="Hunsperger H.M."/>
            <person name="Ryken S.A."/>
            <person name="Yost W."/>
            <person name="Jha R.K."/>
            <person name="Patterson J."/>
            <person name="Monnat R.J. Jr."/>
            <person name="Barlow S.B."/>
            <person name="Starkenburg S.R."/>
            <person name="Cattolico R.A."/>
        </authorList>
    </citation>
    <scope>NUCLEOTIDE SEQUENCE</scope>
    <source>
        <strain evidence="8">CCMP291</strain>
    </source>
</reference>
<dbReference type="GO" id="GO:0004656">
    <property type="term" value="F:procollagen-proline 4-dioxygenase activity"/>
    <property type="evidence" value="ECO:0007669"/>
    <property type="project" value="TreeGrafter"/>
</dbReference>
<accession>A0A0M0J6Z9</accession>
<keyword evidence="4" id="KW-0560">Oxidoreductase</keyword>
<gene>
    <name evidence="7" type="ORF">Ctob_006377</name>
</gene>
<sequence length="203" mass="22648">MIRVGLAEGLRDEDEHPAHIRNVSVTNCDSANCMQAPIVNELSGRLSAMLGAPSRNFESMEFVRYEAGQHYVWHPDEYSWQRKGWSAERADPVHVLSGPRVLTFFMYLSDVDEGGETGFMGTRAGASKVAPTPAEEAKLKVRPEKGKAILWANMRDEWRTAEPAAVHRAFPVRRGVKWASTLWVHAAGFRIPELYAGLACAPR</sequence>
<dbReference type="InterPro" id="IPR005123">
    <property type="entry name" value="Oxoglu/Fe-dep_dioxygenase_dom"/>
</dbReference>
<feature type="domain" description="Fe2OG dioxygenase" evidence="6">
    <location>
        <begin position="56"/>
        <end position="186"/>
    </location>
</feature>
<evidence type="ECO:0000256" key="1">
    <source>
        <dbReference type="ARBA" id="ARBA00001961"/>
    </source>
</evidence>
<dbReference type="InterPro" id="IPR044862">
    <property type="entry name" value="Pro_4_hyd_alph_FE2OG_OXY"/>
</dbReference>
<dbReference type="PANTHER" id="PTHR10869">
    <property type="entry name" value="PROLYL 4-HYDROXYLASE ALPHA SUBUNIT"/>
    <property type="match status" value="1"/>
</dbReference>
<comment type="cofactor">
    <cofactor evidence="1">
        <name>L-ascorbate</name>
        <dbReference type="ChEBI" id="CHEBI:38290"/>
    </cofactor>
</comment>
<evidence type="ECO:0000256" key="4">
    <source>
        <dbReference type="ARBA" id="ARBA00023002"/>
    </source>
</evidence>
<dbReference type="EMBL" id="JWZX01003297">
    <property type="protein sequence ID" value="KOO22240.1"/>
    <property type="molecule type" value="Genomic_DNA"/>
</dbReference>
<name>A0A0M0J6Z9_9EUKA</name>
<organism evidence="7 8">
    <name type="scientific">Chrysochromulina tobinii</name>
    <dbReference type="NCBI Taxonomy" id="1460289"/>
    <lineage>
        <taxon>Eukaryota</taxon>
        <taxon>Haptista</taxon>
        <taxon>Haptophyta</taxon>
        <taxon>Prymnesiophyceae</taxon>
        <taxon>Prymnesiales</taxon>
        <taxon>Chrysochromulinaceae</taxon>
        <taxon>Chrysochromulina</taxon>
    </lineage>
</organism>
<evidence type="ECO:0000313" key="8">
    <source>
        <dbReference type="Proteomes" id="UP000037460"/>
    </source>
</evidence>
<dbReference type="PANTHER" id="PTHR10869:SF246">
    <property type="entry name" value="TRANSMEMBRANE PROLYL 4-HYDROXYLASE"/>
    <property type="match status" value="1"/>
</dbReference>
<keyword evidence="5" id="KW-0408">Iron</keyword>
<evidence type="ECO:0000313" key="7">
    <source>
        <dbReference type="EMBL" id="KOO22240.1"/>
    </source>
</evidence>
<dbReference type="Gene3D" id="2.60.120.620">
    <property type="entry name" value="q2cbj1_9rhob like domain"/>
    <property type="match status" value="1"/>
</dbReference>
<dbReference type="Pfam" id="PF13640">
    <property type="entry name" value="2OG-FeII_Oxy_3"/>
    <property type="match status" value="1"/>
</dbReference>
<keyword evidence="8" id="KW-1185">Reference proteome</keyword>
<comment type="caution">
    <text evidence="7">The sequence shown here is derived from an EMBL/GenBank/DDBJ whole genome shotgun (WGS) entry which is preliminary data.</text>
</comment>
<dbReference type="GO" id="GO:0005783">
    <property type="term" value="C:endoplasmic reticulum"/>
    <property type="evidence" value="ECO:0007669"/>
    <property type="project" value="TreeGrafter"/>
</dbReference>
<dbReference type="GO" id="GO:0005506">
    <property type="term" value="F:iron ion binding"/>
    <property type="evidence" value="ECO:0007669"/>
    <property type="project" value="InterPro"/>
</dbReference>
<evidence type="ECO:0000256" key="2">
    <source>
        <dbReference type="ARBA" id="ARBA00022723"/>
    </source>
</evidence>
<dbReference type="PROSITE" id="PS51471">
    <property type="entry name" value="FE2OG_OXY"/>
    <property type="match status" value="1"/>
</dbReference>
<dbReference type="InterPro" id="IPR045054">
    <property type="entry name" value="P4HA-like"/>
</dbReference>
<keyword evidence="2" id="KW-0479">Metal-binding</keyword>
<dbReference type="InterPro" id="IPR006620">
    <property type="entry name" value="Pro_4_hyd_alph"/>
</dbReference>
<keyword evidence="3" id="KW-0223">Dioxygenase</keyword>
<dbReference type="AlphaFoldDB" id="A0A0M0J6Z9"/>
<evidence type="ECO:0000256" key="5">
    <source>
        <dbReference type="ARBA" id="ARBA00023004"/>
    </source>
</evidence>
<proteinExistence type="predicted"/>
<dbReference type="GO" id="GO:0031418">
    <property type="term" value="F:L-ascorbic acid binding"/>
    <property type="evidence" value="ECO:0007669"/>
    <property type="project" value="InterPro"/>
</dbReference>
<dbReference type="SMART" id="SM00702">
    <property type="entry name" value="P4Hc"/>
    <property type="match status" value="1"/>
</dbReference>
<evidence type="ECO:0000256" key="3">
    <source>
        <dbReference type="ARBA" id="ARBA00022964"/>
    </source>
</evidence>